<dbReference type="InterPro" id="IPR011048">
    <property type="entry name" value="Haem_d1_sf"/>
</dbReference>
<dbReference type="PANTHER" id="PTHR46928">
    <property type="entry name" value="MESENCHYME-SPECIFIC CELL SURFACE GLYCOPROTEIN"/>
    <property type="match status" value="1"/>
</dbReference>
<evidence type="ECO:0000313" key="4">
    <source>
        <dbReference type="EMBL" id="PWC01581.1"/>
    </source>
</evidence>
<reference evidence="5" key="1">
    <citation type="submission" date="2018-04" db="EMBL/GenBank/DDBJ databases">
        <authorList>
            <person name="Liu S."/>
            <person name="Wang Z."/>
            <person name="Li J."/>
        </authorList>
    </citation>
    <scope>NUCLEOTIDE SEQUENCE [LARGE SCALE GENOMIC DNA]</scope>
    <source>
        <strain evidence="5">2189</strain>
    </source>
</reference>
<feature type="signal peptide" evidence="2">
    <location>
        <begin position="1"/>
        <end position="26"/>
    </location>
</feature>
<evidence type="ECO:0000256" key="1">
    <source>
        <dbReference type="SAM" id="MobiDB-lite"/>
    </source>
</evidence>
<dbReference type="AlphaFoldDB" id="A0A2U1T6D9"/>
<dbReference type="KEGG" id="cyz:C3B44_03820"/>
<dbReference type="Pfam" id="PF22494">
    <property type="entry name" value="choice_anch_I"/>
    <property type="match status" value="1"/>
</dbReference>
<accession>A0A2U1T6D9</accession>
<dbReference type="Gene3D" id="2.130.10.10">
    <property type="entry name" value="YVTN repeat-like/Quinoprotein amine dehydrogenase"/>
    <property type="match status" value="1"/>
</dbReference>
<dbReference type="NCBIfam" id="NF038117">
    <property type="entry name" value="choice_anch_I"/>
    <property type="match status" value="1"/>
</dbReference>
<gene>
    <name evidence="4" type="ORF">DF222_06480</name>
</gene>
<dbReference type="InterPro" id="IPR052956">
    <property type="entry name" value="Mesenchyme-surface_protein"/>
</dbReference>
<dbReference type="RefSeq" id="WP_108431214.1">
    <property type="nucleotide sequence ID" value="NZ_CP026947.1"/>
</dbReference>
<dbReference type="OrthoDB" id="1016457at2"/>
<dbReference type="EMBL" id="QEEZ01000010">
    <property type="protein sequence ID" value="PWC01581.1"/>
    <property type="molecule type" value="Genomic_DNA"/>
</dbReference>
<feature type="compositionally biased region" description="Low complexity" evidence="1">
    <location>
        <begin position="596"/>
        <end position="610"/>
    </location>
</feature>
<dbReference type="InterPro" id="IPR055188">
    <property type="entry name" value="Choice_anch_I"/>
</dbReference>
<evidence type="ECO:0000256" key="2">
    <source>
        <dbReference type="SAM" id="SignalP"/>
    </source>
</evidence>
<keyword evidence="2" id="KW-0732">Signal</keyword>
<organism evidence="4 5">
    <name type="scientific">Corynebacterium yudongzhengii</name>
    <dbReference type="NCBI Taxonomy" id="2080740"/>
    <lineage>
        <taxon>Bacteria</taxon>
        <taxon>Bacillati</taxon>
        <taxon>Actinomycetota</taxon>
        <taxon>Actinomycetes</taxon>
        <taxon>Mycobacteriales</taxon>
        <taxon>Corynebacteriaceae</taxon>
        <taxon>Corynebacterium</taxon>
    </lineage>
</organism>
<feature type="region of interest" description="Disordered" evidence="1">
    <location>
        <begin position="585"/>
        <end position="610"/>
    </location>
</feature>
<sequence length="659" mass="69307">MALRRTAVALCAATATSLALVAPASALVVENPVTDFANADDFQITPIGSYDTGQFDEGAAEIVDFYAAENIVLTVNAQSGSIDVISITDPANPTKVGDVSAGDDVGINSVTVREDGLAVAAVEPADKTAEGEMLFFDANTSEVLGKVKLGNNGEHDAALPDMVGISADGRYAFVANEGEPAENYSFDPEGSVSIIALPEIGDLRAPAQSDVRVADFRAYNEDGPRELPEGVRIFGPAEVDGAEYSTTVAQNLEPEYITEVGGKLYTTLQENNAVAVVDVETATVTNIFPLGTADHSQVPLDASDRDDRINITEWPVRGIHQPDSIVGYTANDGGDYVVMANEGDARDWDAYSEEARIKHLGDPDETDYADNPLPGICEGFAGMSAEEIEEFQADENAGRLNITIADGLNEDGTCFNELYSFGSRSFSIFSTDGTEVFNSGSEFEEITARLHEQGKLVFNAGHDEGWFDSRSDNKGPEPEGVALGHINGRDYAFIGLERVGGIFVYDITDPANASYVAYVNNRNFDVSAIDEESEELVDNWQDAGDLGAEGLVFIPAADSPNGNDLVVVGNEVSGTTTVFEITGAVTEGSGEDPADGSAAGSSSSSESSVSSSSGLLVVGGLIALIAAIGGVIASTPAIGQLLMSLIPPHLRDHIEDILP</sequence>
<dbReference type="SUPFAM" id="SSF51004">
    <property type="entry name" value="C-terminal (heme d1) domain of cytochrome cd1-nitrite reductase"/>
    <property type="match status" value="1"/>
</dbReference>
<dbReference type="PANTHER" id="PTHR46928:SF1">
    <property type="entry name" value="MESENCHYME-SPECIFIC CELL SURFACE GLYCOPROTEIN"/>
    <property type="match status" value="1"/>
</dbReference>
<keyword evidence="5" id="KW-1185">Reference proteome</keyword>
<name>A0A2U1T6D9_9CORY</name>
<protein>
    <submittedName>
        <fullName evidence="4">Alkaline phosphatase</fullName>
    </submittedName>
</protein>
<comment type="caution">
    <text evidence="4">The sequence shown here is derived from an EMBL/GenBank/DDBJ whole genome shotgun (WGS) entry which is preliminary data.</text>
</comment>
<evidence type="ECO:0000259" key="3">
    <source>
        <dbReference type="Pfam" id="PF22494"/>
    </source>
</evidence>
<evidence type="ECO:0000313" key="5">
    <source>
        <dbReference type="Proteomes" id="UP000244989"/>
    </source>
</evidence>
<feature type="domain" description="Choice-of-anchor I" evidence="3">
    <location>
        <begin position="57"/>
        <end position="581"/>
    </location>
</feature>
<feature type="chain" id="PRO_5015737700" evidence="2">
    <location>
        <begin position="27"/>
        <end position="659"/>
    </location>
</feature>
<proteinExistence type="predicted"/>
<dbReference type="Proteomes" id="UP000244989">
    <property type="component" value="Unassembled WGS sequence"/>
</dbReference>
<dbReference type="InterPro" id="IPR015943">
    <property type="entry name" value="WD40/YVTN_repeat-like_dom_sf"/>
</dbReference>